<reference evidence="2" key="1">
    <citation type="submission" date="2022-12" db="EMBL/GenBank/DDBJ databases">
        <title>Draft genome assemblies for two species of Escallonia (Escalloniales).</title>
        <authorList>
            <person name="Chanderbali A."/>
            <person name="Dervinis C."/>
            <person name="Anghel I."/>
            <person name="Soltis D."/>
            <person name="Soltis P."/>
            <person name="Zapata F."/>
        </authorList>
    </citation>
    <scope>NUCLEOTIDE SEQUENCE</scope>
    <source>
        <strain evidence="2">UCBG92.1500</strain>
        <tissue evidence="2">Leaf</tissue>
    </source>
</reference>
<evidence type="ECO:0000313" key="2">
    <source>
        <dbReference type="EMBL" id="KAK2973568.1"/>
    </source>
</evidence>
<name>A0AA88QV06_9ASTE</name>
<dbReference type="InterPro" id="IPR036397">
    <property type="entry name" value="RNaseH_sf"/>
</dbReference>
<feature type="domain" description="RNase H type-1" evidence="1">
    <location>
        <begin position="166"/>
        <end position="281"/>
    </location>
</feature>
<keyword evidence="3" id="KW-1185">Reference proteome</keyword>
<dbReference type="EMBL" id="JAVXUO010002399">
    <property type="protein sequence ID" value="KAK2973568.1"/>
    <property type="molecule type" value="Genomic_DNA"/>
</dbReference>
<dbReference type="PANTHER" id="PTHR48475:SF1">
    <property type="entry name" value="RNASE H TYPE-1 DOMAIN-CONTAINING PROTEIN"/>
    <property type="match status" value="1"/>
</dbReference>
<dbReference type="InterPro" id="IPR002156">
    <property type="entry name" value="RNaseH_domain"/>
</dbReference>
<dbReference type="Pfam" id="PF13456">
    <property type="entry name" value="RVT_3"/>
    <property type="match status" value="1"/>
</dbReference>
<gene>
    <name evidence="2" type="ORF">RJ640_030693</name>
</gene>
<comment type="caution">
    <text evidence="2">The sequence shown here is derived from an EMBL/GenBank/DDBJ whole genome shotgun (WGS) entry which is preliminary data.</text>
</comment>
<dbReference type="GO" id="GO:0004523">
    <property type="term" value="F:RNA-DNA hybrid ribonuclease activity"/>
    <property type="evidence" value="ECO:0007669"/>
    <property type="project" value="InterPro"/>
</dbReference>
<dbReference type="AlphaFoldDB" id="A0AA88QV06"/>
<dbReference type="InterPro" id="IPR012337">
    <property type="entry name" value="RNaseH-like_sf"/>
</dbReference>
<dbReference type="Gene3D" id="3.30.420.10">
    <property type="entry name" value="Ribonuclease H-like superfamily/Ribonuclease H"/>
    <property type="match status" value="1"/>
</dbReference>
<evidence type="ECO:0000259" key="1">
    <source>
        <dbReference type="Pfam" id="PF13456"/>
    </source>
</evidence>
<protein>
    <recommendedName>
        <fullName evidence="1">RNase H type-1 domain-containing protein</fullName>
    </recommendedName>
</protein>
<organism evidence="2 3">
    <name type="scientific">Escallonia rubra</name>
    <dbReference type="NCBI Taxonomy" id="112253"/>
    <lineage>
        <taxon>Eukaryota</taxon>
        <taxon>Viridiplantae</taxon>
        <taxon>Streptophyta</taxon>
        <taxon>Embryophyta</taxon>
        <taxon>Tracheophyta</taxon>
        <taxon>Spermatophyta</taxon>
        <taxon>Magnoliopsida</taxon>
        <taxon>eudicotyledons</taxon>
        <taxon>Gunneridae</taxon>
        <taxon>Pentapetalae</taxon>
        <taxon>asterids</taxon>
        <taxon>campanulids</taxon>
        <taxon>Escalloniales</taxon>
        <taxon>Escalloniaceae</taxon>
        <taxon>Escallonia</taxon>
    </lineage>
</organism>
<dbReference type="PANTHER" id="PTHR48475">
    <property type="entry name" value="RIBONUCLEASE H"/>
    <property type="match status" value="1"/>
</dbReference>
<sequence>MTLGWPGEEVEELVDGVSEEVLVDGVSEEALVDGLAGKGGCEKAAVDDASTAATDLSSGDSFVSGVDGSQTFPSPPSPLRRAIGVCAIGTFECNCTNGLDKVHAIKASIKGKMEKWVLALIEYSLTYIPQKAVKGQALADFLESHPSDDTKNGIIYAGIVLWKMMFDGFKTSERAGAGIVLISPIGNTHQFDFQIEKYFSNNKAEYEALTIGFRDIIGHVCVDSANIWGFPKQLNGEFKCNAPGLEMYFNMVSYLLTEFDDVTITHVPGIDNGSANVMAQLASGLKVPHGINEQWVKVSKQLPLTGDRYG</sequence>
<dbReference type="SUPFAM" id="SSF53098">
    <property type="entry name" value="Ribonuclease H-like"/>
    <property type="match status" value="1"/>
</dbReference>
<accession>A0AA88QV06</accession>
<proteinExistence type="predicted"/>
<dbReference type="GO" id="GO:0003676">
    <property type="term" value="F:nucleic acid binding"/>
    <property type="evidence" value="ECO:0007669"/>
    <property type="project" value="InterPro"/>
</dbReference>
<evidence type="ECO:0000313" key="3">
    <source>
        <dbReference type="Proteomes" id="UP001187471"/>
    </source>
</evidence>
<dbReference type="Proteomes" id="UP001187471">
    <property type="component" value="Unassembled WGS sequence"/>
</dbReference>